<dbReference type="GO" id="GO:0005524">
    <property type="term" value="F:ATP binding"/>
    <property type="evidence" value="ECO:0007669"/>
    <property type="project" value="TreeGrafter"/>
</dbReference>
<dbReference type="GO" id="GO:0003941">
    <property type="term" value="F:L-serine ammonia-lyase activity"/>
    <property type="evidence" value="ECO:0007669"/>
    <property type="project" value="TreeGrafter"/>
</dbReference>
<dbReference type="PANTHER" id="PTHR43050:SF1">
    <property type="entry name" value="SERINE RACEMASE"/>
    <property type="match status" value="1"/>
</dbReference>
<evidence type="ECO:0000256" key="2">
    <source>
        <dbReference type="ARBA" id="ARBA00010869"/>
    </source>
</evidence>
<evidence type="ECO:0000313" key="6">
    <source>
        <dbReference type="Proteomes" id="UP000012174"/>
    </source>
</evidence>
<proteinExistence type="inferred from homology"/>
<dbReference type="GO" id="GO:0000287">
    <property type="term" value="F:magnesium ion binding"/>
    <property type="evidence" value="ECO:0007669"/>
    <property type="project" value="TreeGrafter"/>
</dbReference>
<gene>
    <name evidence="5" type="ORF">UCREL1_8039</name>
</gene>
<feature type="compositionally biased region" description="Basic and acidic residues" evidence="4">
    <location>
        <begin position="66"/>
        <end position="80"/>
    </location>
</feature>
<dbReference type="GO" id="GO:0006520">
    <property type="term" value="P:amino acid metabolic process"/>
    <property type="evidence" value="ECO:0007669"/>
    <property type="project" value="InterPro"/>
</dbReference>
<dbReference type="GO" id="GO:0018114">
    <property type="term" value="F:threonine racemase activity"/>
    <property type="evidence" value="ECO:0007669"/>
    <property type="project" value="TreeGrafter"/>
</dbReference>
<dbReference type="InterPro" id="IPR036052">
    <property type="entry name" value="TrpB-like_PALP_sf"/>
</dbReference>
<dbReference type="GO" id="GO:0030378">
    <property type="term" value="F:serine racemase activity"/>
    <property type="evidence" value="ECO:0007669"/>
    <property type="project" value="TreeGrafter"/>
</dbReference>
<dbReference type="PANTHER" id="PTHR43050">
    <property type="entry name" value="SERINE / THREONINE RACEMASE FAMILY MEMBER"/>
    <property type="match status" value="1"/>
</dbReference>
<comment type="similarity">
    <text evidence="2">Belongs to the serine/threonine dehydratase family.</text>
</comment>
<evidence type="ECO:0000313" key="5">
    <source>
        <dbReference type="EMBL" id="EMR64993.1"/>
    </source>
</evidence>
<evidence type="ECO:0000256" key="4">
    <source>
        <dbReference type="SAM" id="MobiDB-lite"/>
    </source>
</evidence>
<feature type="region of interest" description="Disordered" evidence="4">
    <location>
        <begin position="56"/>
        <end position="80"/>
    </location>
</feature>
<dbReference type="OMA" id="WEYTTIT"/>
<dbReference type="GO" id="GO:0008721">
    <property type="term" value="F:D-serine ammonia-lyase activity"/>
    <property type="evidence" value="ECO:0007669"/>
    <property type="project" value="TreeGrafter"/>
</dbReference>
<organism evidence="5 6">
    <name type="scientific">Eutypa lata (strain UCR-EL1)</name>
    <name type="common">Grapevine dieback disease fungus</name>
    <name type="synonym">Eutypa armeniacae</name>
    <dbReference type="NCBI Taxonomy" id="1287681"/>
    <lineage>
        <taxon>Eukaryota</taxon>
        <taxon>Fungi</taxon>
        <taxon>Dikarya</taxon>
        <taxon>Ascomycota</taxon>
        <taxon>Pezizomycotina</taxon>
        <taxon>Sordariomycetes</taxon>
        <taxon>Xylariomycetidae</taxon>
        <taxon>Xylariales</taxon>
        <taxon>Diatrypaceae</taxon>
        <taxon>Eutypa</taxon>
    </lineage>
</organism>
<sequence length="118" mass="13228">MADPSTSPPLTRPSVAEAAALIRPLVHRTPVLRNATLTALASRRRDPAELAGTVWEYTTITTTPTEKGDEKKEKGEKREPANPKIRLWFKCENLQRVGAFKARGAFHALERLKREPGW</sequence>
<dbReference type="HOGENOM" id="CLU_2164300_0_0_1"/>
<reference evidence="6" key="1">
    <citation type="journal article" date="2013" name="Genome Announc.">
        <title>Draft genome sequence of the grapevine dieback fungus Eutypa lata UCR-EL1.</title>
        <authorList>
            <person name="Blanco-Ulate B."/>
            <person name="Rolshausen P.E."/>
            <person name="Cantu D."/>
        </authorList>
    </citation>
    <scope>NUCLEOTIDE SEQUENCE [LARGE SCALE GENOMIC DNA]</scope>
    <source>
        <strain evidence="6">UCR-EL1</strain>
    </source>
</reference>
<dbReference type="Proteomes" id="UP000012174">
    <property type="component" value="Unassembled WGS sequence"/>
</dbReference>
<dbReference type="SUPFAM" id="SSF53686">
    <property type="entry name" value="Tryptophan synthase beta subunit-like PLP-dependent enzymes"/>
    <property type="match status" value="1"/>
</dbReference>
<name>M7SKW5_EUTLA</name>
<keyword evidence="3" id="KW-0663">Pyridoxal phosphate</keyword>
<dbReference type="Gene3D" id="3.40.50.1100">
    <property type="match status" value="1"/>
</dbReference>
<evidence type="ECO:0000256" key="1">
    <source>
        <dbReference type="ARBA" id="ARBA00001933"/>
    </source>
</evidence>
<dbReference type="InterPro" id="IPR000634">
    <property type="entry name" value="Ser/Thr_deHydtase_PyrdxlP-BS"/>
</dbReference>
<dbReference type="GO" id="GO:0030170">
    <property type="term" value="F:pyridoxal phosphate binding"/>
    <property type="evidence" value="ECO:0007669"/>
    <property type="project" value="InterPro"/>
</dbReference>
<keyword evidence="6" id="KW-1185">Reference proteome</keyword>
<dbReference type="PROSITE" id="PS00165">
    <property type="entry name" value="DEHYDRATASE_SER_THR"/>
    <property type="match status" value="1"/>
</dbReference>
<dbReference type="KEGG" id="ela:UCREL1_8039"/>
<dbReference type="EMBL" id="KB706953">
    <property type="protein sequence ID" value="EMR64993.1"/>
    <property type="molecule type" value="Genomic_DNA"/>
</dbReference>
<evidence type="ECO:0000256" key="3">
    <source>
        <dbReference type="ARBA" id="ARBA00022898"/>
    </source>
</evidence>
<comment type="cofactor">
    <cofactor evidence="1">
        <name>pyridoxal 5'-phosphate</name>
        <dbReference type="ChEBI" id="CHEBI:597326"/>
    </cofactor>
</comment>
<protein>
    <submittedName>
        <fullName evidence="5">Putative serine racemase protein</fullName>
    </submittedName>
</protein>
<dbReference type="eggNOG" id="KOG1251">
    <property type="taxonomic scope" value="Eukaryota"/>
</dbReference>
<accession>M7SKW5</accession>
<dbReference type="OrthoDB" id="271064at2759"/>
<dbReference type="AlphaFoldDB" id="M7SKW5"/>